<dbReference type="PANTHER" id="PTHR10974">
    <property type="entry name" value="FI08016P-RELATED"/>
    <property type="match status" value="1"/>
</dbReference>
<reference evidence="1" key="1">
    <citation type="journal article" date="2023" name="G3 (Bethesda)">
        <title>Whole genome assembly and annotation of the endangered Caribbean coral Acropora cervicornis.</title>
        <authorList>
            <person name="Selwyn J.D."/>
            <person name="Vollmer S.V."/>
        </authorList>
    </citation>
    <scope>NUCLEOTIDE SEQUENCE</scope>
    <source>
        <strain evidence="1">K2</strain>
    </source>
</reference>
<dbReference type="GO" id="GO:0005615">
    <property type="term" value="C:extracellular space"/>
    <property type="evidence" value="ECO:0007669"/>
    <property type="project" value="TreeGrafter"/>
</dbReference>
<protein>
    <submittedName>
        <fullName evidence="1">Uncharacterized protein</fullName>
    </submittedName>
</protein>
<dbReference type="AlphaFoldDB" id="A0AAD9VEX3"/>
<comment type="caution">
    <text evidence="1">The sequence shown here is derived from an EMBL/GenBank/DDBJ whole genome shotgun (WGS) entry which is preliminary data.</text>
</comment>
<sequence>MTFKMSREFMSLLTMKQLFFTLLCLTVTSLIILYQNPEWGLVSVRAMRLRYALSANDHDITTNSDQLLINGVQDMTEAAAPQEENRAFESEEKLRRMTFKDELSDTRKGLFQRAHSNSQLNHSGSQCSYEGLQFEPQLTSTNISCILHKKTQKDCNEAFKYFGEFNLSSDPLLCLNFASRPICTFLTESRLAPTDRVSVKCWRDVCSKSSPIFLGCPDPEFGILVDENNWLQFGSVGELEDELPTIVSQNSINGFNFCLVSCKEGSKKIKQVVIFPPILKRRTKKSHQSNINVNIVLEDSLSRSHFYRSMPRSAQSLRDILRDSSFHATVFDFEVVQSHSAFTVPNSHFLMAGKSLQDGSQRRRNGIKVLTEKFKRFGYQVLMHEDLCWFDSRGSFLSPTYKREVKPSSEELKHIFEKYKQATNPHLDSVGLSFLSCEILLDLGILNPFEVENSHSSLCWDGRTLSEYLLFYARRFLSLTERNPEVAPALIYTHLNTAHETSGKRIRFDDSHLSKFLEEMARIRTTITILLSTHGGKTTNYALETFPGSLEVYSPIMFIIVPDKVAQRLGKDRMDALRLNQKRLVTVEDLHGMLISVAEMTDSPSAAISETSGLFRPVSATRTCADIKGLYSDAMCRCQGWNKFLSPKSLDVIWLAEFAIGKINNLIQEQYLAGFTGERRISGFGNCARYVGKAVERPRRQLVGKYFITTLVVVVQPSYGGRNKERFEVQLRHSSFRQHNITLIKYTRLSFYGRYRNCADRGVNVKLCSCRTAREIHKRSRVEELLRARHFVDYGLKSSTRSLESECLLVTIHYLKELVLSKKQIRLTSIEVANVCKNVSMSVKLGGIHRSTTFSRDLPLALVMKPRTVHFLLAALNEWKSGLFQPIFMHVPLSKSYNHGVNKKRDLLNIT</sequence>
<accession>A0AAD9VEX3</accession>
<dbReference type="Pfam" id="PF02995">
    <property type="entry name" value="DUF229"/>
    <property type="match status" value="1"/>
</dbReference>
<name>A0AAD9VEX3_ACRCE</name>
<reference evidence="1" key="2">
    <citation type="journal article" date="2023" name="Science">
        <title>Genomic signatures of disease resistance in endangered staghorn corals.</title>
        <authorList>
            <person name="Vollmer S.V."/>
            <person name="Selwyn J.D."/>
            <person name="Despard B.A."/>
            <person name="Roesel C.L."/>
        </authorList>
    </citation>
    <scope>NUCLEOTIDE SEQUENCE</scope>
    <source>
        <strain evidence="1">K2</strain>
    </source>
</reference>
<evidence type="ECO:0000313" key="1">
    <source>
        <dbReference type="EMBL" id="KAK2572058.1"/>
    </source>
</evidence>
<organism evidence="1 2">
    <name type="scientific">Acropora cervicornis</name>
    <name type="common">Staghorn coral</name>
    <dbReference type="NCBI Taxonomy" id="6130"/>
    <lineage>
        <taxon>Eukaryota</taxon>
        <taxon>Metazoa</taxon>
        <taxon>Cnidaria</taxon>
        <taxon>Anthozoa</taxon>
        <taxon>Hexacorallia</taxon>
        <taxon>Scleractinia</taxon>
        <taxon>Astrocoeniina</taxon>
        <taxon>Acroporidae</taxon>
        <taxon>Acropora</taxon>
    </lineage>
</organism>
<keyword evidence="2" id="KW-1185">Reference proteome</keyword>
<gene>
    <name evidence="1" type="ORF">P5673_003492</name>
</gene>
<dbReference type="InterPro" id="IPR004245">
    <property type="entry name" value="DUF229"/>
</dbReference>
<dbReference type="EMBL" id="JARQWQ010000005">
    <property type="protein sequence ID" value="KAK2572058.1"/>
    <property type="molecule type" value="Genomic_DNA"/>
</dbReference>
<dbReference type="Proteomes" id="UP001249851">
    <property type="component" value="Unassembled WGS sequence"/>
</dbReference>
<evidence type="ECO:0000313" key="2">
    <source>
        <dbReference type="Proteomes" id="UP001249851"/>
    </source>
</evidence>
<proteinExistence type="predicted"/>
<dbReference type="PANTHER" id="PTHR10974:SF39">
    <property type="entry name" value="E2F TRANSCRIPTION FACTOR CC-MB DOMAIN-CONTAINING PROTEIN"/>
    <property type="match status" value="1"/>
</dbReference>